<feature type="domain" description="Reverse transcriptase" evidence="1">
    <location>
        <begin position="177"/>
        <end position="427"/>
    </location>
</feature>
<dbReference type="PANTHER" id="PTHR33332">
    <property type="entry name" value="REVERSE TRANSCRIPTASE DOMAIN-CONTAINING PROTEIN"/>
    <property type="match status" value="1"/>
</dbReference>
<dbReference type="InterPro" id="IPR000477">
    <property type="entry name" value="RT_dom"/>
</dbReference>
<proteinExistence type="predicted"/>
<dbReference type="Pfam" id="PF00078">
    <property type="entry name" value="RVT_1"/>
    <property type="match status" value="1"/>
</dbReference>
<reference evidence="2 3" key="1">
    <citation type="submission" date="2024-06" db="EMBL/GenBank/DDBJ databases">
        <title>The draft genome of Grus japonensis, version 3.</title>
        <authorList>
            <person name="Nabeshima K."/>
            <person name="Suzuki S."/>
            <person name="Onuma M."/>
        </authorList>
    </citation>
    <scope>NUCLEOTIDE SEQUENCE [LARGE SCALE GENOMIC DNA]</scope>
    <source>
        <strain evidence="2 3">451A</strain>
    </source>
</reference>
<keyword evidence="3" id="KW-1185">Reference proteome</keyword>
<dbReference type="Proteomes" id="UP001623348">
    <property type="component" value="Unassembled WGS sequence"/>
</dbReference>
<evidence type="ECO:0000313" key="2">
    <source>
        <dbReference type="EMBL" id="GAB0207266.1"/>
    </source>
</evidence>
<name>A0ABC9YBF0_GRUJA</name>
<dbReference type="CDD" id="cd01650">
    <property type="entry name" value="RT_nLTR_like"/>
    <property type="match status" value="1"/>
</dbReference>
<organism evidence="2 3">
    <name type="scientific">Grus japonensis</name>
    <name type="common">Japanese crane</name>
    <name type="synonym">Red-crowned crane</name>
    <dbReference type="NCBI Taxonomy" id="30415"/>
    <lineage>
        <taxon>Eukaryota</taxon>
        <taxon>Metazoa</taxon>
        <taxon>Chordata</taxon>
        <taxon>Craniata</taxon>
        <taxon>Vertebrata</taxon>
        <taxon>Euteleostomi</taxon>
        <taxon>Archelosauria</taxon>
        <taxon>Archosauria</taxon>
        <taxon>Dinosauria</taxon>
        <taxon>Saurischia</taxon>
        <taxon>Theropoda</taxon>
        <taxon>Coelurosauria</taxon>
        <taxon>Aves</taxon>
        <taxon>Neognathae</taxon>
        <taxon>Neoaves</taxon>
        <taxon>Gruiformes</taxon>
        <taxon>Gruidae</taxon>
        <taxon>Grus</taxon>
    </lineage>
</organism>
<gene>
    <name evidence="2" type="ORF">GRJ2_003192200</name>
</gene>
<evidence type="ECO:0000313" key="3">
    <source>
        <dbReference type="Proteomes" id="UP001623348"/>
    </source>
</evidence>
<evidence type="ECO:0000259" key="1">
    <source>
        <dbReference type="PROSITE" id="PS50878"/>
    </source>
</evidence>
<dbReference type="EMBL" id="BAAFJT010000188">
    <property type="protein sequence ID" value="GAB0207266.1"/>
    <property type="molecule type" value="Genomic_DNA"/>
</dbReference>
<dbReference type="PROSITE" id="PS50878">
    <property type="entry name" value="RT_POL"/>
    <property type="match status" value="1"/>
</dbReference>
<dbReference type="InterPro" id="IPR043502">
    <property type="entry name" value="DNA/RNA_pol_sf"/>
</dbReference>
<dbReference type="AlphaFoldDB" id="A0ABC9YBF0"/>
<protein>
    <submittedName>
        <fullName evidence="2">Mitochondrial enolase superfamily member 1</fullName>
    </submittedName>
</protein>
<sequence length="524" mass="59271">MSKELLEKLKGKKEAYRMWKKGLDTWEEYRNVVRACRDATRKAKAHLELKLARDVKDNKKGFFKYISSKRKTRENVGLLLNEVGALVMEDTEKAELLNAFFASVFTAKAGPQESQTLEVGRKVLQKEDFPLIEEDQVREHLGKLDTHKSMGPDGMHPRVLRELADVIARPLSIIFERSWRTGEVPEDWRKGNVTLVFRKGKKEDPGNYRPVSLTSIPGKVMEQLILGVINKHVEEKKVIRSGQHGFTKGKSCLTSLIAFYDGMTGWVDEGRAVDVVYLDFSKAFGTISHNILIGKLRKCGLDEWTVRWVENWLNGRAQRVVISSAESSWRPVASGVPQGSVLGPVFFNTFINDLDKGTECTLSKFADDTKLGGVADTPEGCAAIQQHLDRLESWAERNLMKFNKGKSEVLHLGRNNPRHQYRLGVDLLGSSSAEKDLGVLVDKLTMSQQCALAARKANGILGCIKKSVASRSREVILPLYSALVRPHLEYCVQFWAPQFKKDRELLERVQRRATRMIRGLEHLS</sequence>
<accession>A0ABC9YBF0</accession>
<comment type="caution">
    <text evidence="2">The sequence shown here is derived from an EMBL/GenBank/DDBJ whole genome shotgun (WGS) entry which is preliminary data.</text>
</comment>
<dbReference type="SUPFAM" id="SSF56672">
    <property type="entry name" value="DNA/RNA polymerases"/>
    <property type="match status" value="1"/>
</dbReference>